<dbReference type="AlphaFoldDB" id="A0A8J2JY56"/>
<dbReference type="EMBL" id="CAJVCH010130905">
    <property type="protein sequence ID" value="CAG7726103.1"/>
    <property type="molecule type" value="Genomic_DNA"/>
</dbReference>
<evidence type="ECO:0000313" key="1">
    <source>
        <dbReference type="EMBL" id="CAG7726103.1"/>
    </source>
</evidence>
<keyword evidence="2" id="KW-1185">Reference proteome</keyword>
<reference evidence="1" key="1">
    <citation type="submission" date="2021-06" db="EMBL/GenBank/DDBJ databases">
        <authorList>
            <person name="Hodson N. C."/>
            <person name="Mongue J. A."/>
            <person name="Jaron S. K."/>
        </authorList>
    </citation>
    <scope>NUCLEOTIDE SEQUENCE</scope>
</reference>
<gene>
    <name evidence="1" type="ORF">AFUS01_LOCUS15033</name>
</gene>
<evidence type="ECO:0000313" key="2">
    <source>
        <dbReference type="Proteomes" id="UP000708208"/>
    </source>
</evidence>
<organism evidence="1 2">
    <name type="scientific">Allacma fusca</name>
    <dbReference type="NCBI Taxonomy" id="39272"/>
    <lineage>
        <taxon>Eukaryota</taxon>
        <taxon>Metazoa</taxon>
        <taxon>Ecdysozoa</taxon>
        <taxon>Arthropoda</taxon>
        <taxon>Hexapoda</taxon>
        <taxon>Collembola</taxon>
        <taxon>Symphypleona</taxon>
        <taxon>Sminthuridae</taxon>
        <taxon>Allacma</taxon>
    </lineage>
</organism>
<comment type="caution">
    <text evidence="1">The sequence shown here is derived from an EMBL/GenBank/DDBJ whole genome shotgun (WGS) entry which is preliminary data.</text>
</comment>
<proteinExistence type="predicted"/>
<dbReference type="Proteomes" id="UP000708208">
    <property type="component" value="Unassembled WGS sequence"/>
</dbReference>
<sequence length="80" mass="9131">MHSSTKKIDNFSEAKTLVRESRGKLGMVWHAFRHILKSTLSTRALARVQMLDGTKWGSGLRRLSHHQSKCEAKVERERGA</sequence>
<accession>A0A8J2JY56</accession>
<name>A0A8J2JY56_9HEXA</name>
<protein>
    <submittedName>
        <fullName evidence="1">Uncharacterized protein</fullName>
    </submittedName>
</protein>